<name>A0A7S7NYP7_PALFE</name>
<protein>
    <submittedName>
        <fullName evidence="3">SDR family oxidoreductase</fullName>
    </submittedName>
</protein>
<dbReference type="Pfam" id="PF13561">
    <property type="entry name" value="adh_short_C2"/>
    <property type="match status" value="1"/>
</dbReference>
<accession>A0A7S7NYP7</accession>
<dbReference type="EMBL" id="CP063849">
    <property type="protein sequence ID" value="QOY92233.1"/>
    <property type="molecule type" value="Genomic_DNA"/>
</dbReference>
<dbReference type="KEGG" id="pfer:IRI77_32730"/>
<dbReference type="SUPFAM" id="SSF51735">
    <property type="entry name" value="NAD(P)-binding Rossmann-fold domains"/>
    <property type="match status" value="1"/>
</dbReference>
<evidence type="ECO:0000313" key="3">
    <source>
        <dbReference type="EMBL" id="QOY92233.1"/>
    </source>
</evidence>
<reference evidence="3 4" key="1">
    <citation type="submission" date="2020-10" db="EMBL/GenBank/DDBJ databases">
        <title>Complete genome sequence of Paludibaculum fermentans P105T, a facultatively anaerobic acidobacterium capable of dissimilatory Fe(III) reduction.</title>
        <authorList>
            <person name="Dedysh S.N."/>
            <person name="Beletsky A.V."/>
            <person name="Kulichevskaya I.S."/>
            <person name="Mardanov A.V."/>
            <person name="Ravin N.V."/>
        </authorList>
    </citation>
    <scope>NUCLEOTIDE SEQUENCE [LARGE SCALE GENOMIC DNA]</scope>
    <source>
        <strain evidence="3 4">P105</strain>
    </source>
</reference>
<organism evidence="3 4">
    <name type="scientific">Paludibaculum fermentans</name>
    <dbReference type="NCBI Taxonomy" id="1473598"/>
    <lineage>
        <taxon>Bacteria</taxon>
        <taxon>Pseudomonadati</taxon>
        <taxon>Acidobacteriota</taxon>
        <taxon>Terriglobia</taxon>
        <taxon>Bryobacterales</taxon>
        <taxon>Bryobacteraceae</taxon>
        <taxon>Paludibaculum</taxon>
    </lineage>
</organism>
<dbReference type="FunFam" id="3.40.50.720:FF:000084">
    <property type="entry name" value="Short-chain dehydrogenase reductase"/>
    <property type="match status" value="1"/>
</dbReference>
<proteinExistence type="inferred from homology"/>
<sequence>MRKSKFTEKPVSELTGKVILVTGAAKRIGRSIALRLHREGARVLIHYGNSRTEAQETAAECGNAPLFQADLEKVAEIEQLFASIEQQVGRLDGLVNNAARFTKIPVLEVSEADWDFIHSVNLKAYFFCSQQAALLMQRTAGGQGRIVNISSMGAFMVWPDHVHYSASKAGVVALTRGFAKALAPGISVNSVAPGVIPFQEKDDPAIIALARSTPARQPGTGEDIADAVVYFLKASRFVTGQVLQVDGGMGLR</sequence>
<dbReference type="PROSITE" id="PS00061">
    <property type="entry name" value="ADH_SHORT"/>
    <property type="match status" value="1"/>
</dbReference>
<gene>
    <name evidence="3" type="ORF">IRI77_32730</name>
</gene>
<dbReference type="Proteomes" id="UP000593892">
    <property type="component" value="Chromosome"/>
</dbReference>
<evidence type="ECO:0000313" key="4">
    <source>
        <dbReference type="Proteomes" id="UP000593892"/>
    </source>
</evidence>
<dbReference type="InterPro" id="IPR036291">
    <property type="entry name" value="NAD(P)-bd_dom_sf"/>
</dbReference>
<dbReference type="CDD" id="cd05233">
    <property type="entry name" value="SDR_c"/>
    <property type="match status" value="1"/>
</dbReference>
<dbReference type="Gene3D" id="3.40.50.720">
    <property type="entry name" value="NAD(P)-binding Rossmann-like Domain"/>
    <property type="match status" value="1"/>
</dbReference>
<evidence type="ECO:0000256" key="1">
    <source>
        <dbReference type="ARBA" id="ARBA00006484"/>
    </source>
</evidence>
<evidence type="ECO:0000256" key="2">
    <source>
        <dbReference type="ARBA" id="ARBA00023002"/>
    </source>
</evidence>
<dbReference type="PRINTS" id="PR00081">
    <property type="entry name" value="GDHRDH"/>
</dbReference>
<keyword evidence="4" id="KW-1185">Reference proteome</keyword>
<dbReference type="GO" id="GO:0016491">
    <property type="term" value="F:oxidoreductase activity"/>
    <property type="evidence" value="ECO:0007669"/>
    <property type="project" value="UniProtKB-KW"/>
</dbReference>
<dbReference type="PANTHER" id="PTHR43639">
    <property type="entry name" value="OXIDOREDUCTASE, SHORT-CHAIN DEHYDROGENASE/REDUCTASE FAMILY (AFU_ORTHOLOGUE AFUA_5G02870)"/>
    <property type="match status" value="1"/>
</dbReference>
<dbReference type="InterPro" id="IPR002347">
    <property type="entry name" value="SDR_fam"/>
</dbReference>
<comment type="similarity">
    <text evidence="1">Belongs to the short-chain dehydrogenases/reductases (SDR) family.</text>
</comment>
<dbReference type="PANTHER" id="PTHR43639:SF1">
    <property type="entry name" value="SHORT-CHAIN DEHYDROGENASE_REDUCTASE FAMILY PROTEIN"/>
    <property type="match status" value="1"/>
</dbReference>
<keyword evidence="2" id="KW-0560">Oxidoreductase</keyword>
<dbReference type="PRINTS" id="PR00080">
    <property type="entry name" value="SDRFAMILY"/>
</dbReference>
<dbReference type="InterPro" id="IPR020904">
    <property type="entry name" value="Sc_DH/Rdtase_CS"/>
</dbReference>
<dbReference type="AlphaFoldDB" id="A0A7S7NYP7"/>